<evidence type="ECO:0000313" key="3">
    <source>
        <dbReference type="Proteomes" id="UP000055045"/>
    </source>
</evidence>
<dbReference type="Proteomes" id="UP000055045">
    <property type="component" value="Unassembled WGS sequence"/>
</dbReference>
<dbReference type="EMBL" id="LLXE01000571">
    <property type="protein sequence ID" value="KUM56025.1"/>
    <property type="molecule type" value="Genomic_DNA"/>
</dbReference>
<sequence length="225" mass="26055">MNYGVFTWNSEFSTTEPIMEFFMHYVDTAEEAALYLKLFQDLNPLYSSGEYYAYLDMLDVTGTDINSPMCQDGHTNMQFPFGLLEHNITATRQIYDYYREVTTSQPLYNQSIVVFEAYSLDGVKAVDPDSTAFPHRDDNILCDVLVTYDPDSSLDAEAISIGKHITQLWADGQPHQKQHIYVNYAFGDEPLEQMYGDEPWRLKKLRATKAKYDPHNAFRFYNPII</sequence>
<evidence type="ECO:0000313" key="2">
    <source>
        <dbReference type="EMBL" id="KUM56025.1"/>
    </source>
</evidence>
<dbReference type="Gene3D" id="3.30.465.10">
    <property type="match status" value="1"/>
</dbReference>
<gene>
    <name evidence="2" type="ORF">ACN42_g11205</name>
</gene>
<dbReference type="AlphaFoldDB" id="A0A101M8Z8"/>
<protein>
    <recommendedName>
        <fullName evidence="1">Berberine/berberine-like domain-containing protein</fullName>
    </recommendedName>
</protein>
<comment type="caution">
    <text evidence="2">The sequence shown here is derived from an EMBL/GenBank/DDBJ whole genome shotgun (WGS) entry which is preliminary data.</text>
</comment>
<dbReference type="Gene3D" id="3.40.462.20">
    <property type="match status" value="1"/>
</dbReference>
<name>A0A101M8Z8_PENFR</name>
<evidence type="ECO:0000259" key="1">
    <source>
        <dbReference type="Pfam" id="PF08031"/>
    </source>
</evidence>
<dbReference type="GO" id="GO:0050660">
    <property type="term" value="F:flavin adenine dinucleotide binding"/>
    <property type="evidence" value="ECO:0007669"/>
    <property type="project" value="InterPro"/>
</dbReference>
<dbReference type="InterPro" id="IPR016169">
    <property type="entry name" value="FAD-bd_PCMH_sub2"/>
</dbReference>
<proteinExistence type="predicted"/>
<feature type="domain" description="Berberine/berberine-like" evidence="1">
    <location>
        <begin position="181"/>
        <end position="224"/>
    </location>
</feature>
<dbReference type="GO" id="GO:0016491">
    <property type="term" value="F:oxidoreductase activity"/>
    <property type="evidence" value="ECO:0007669"/>
    <property type="project" value="InterPro"/>
</dbReference>
<keyword evidence="3" id="KW-1185">Reference proteome</keyword>
<accession>A0A101M8Z8</accession>
<reference evidence="2 3" key="1">
    <citation type="submission" date="2015-10" db="EMBL/GenBank/DDBJ databases">
        <title>Genome sequencing of Penicillium freii.</title>
        <authorList>
            <person name="Nguyen H.D."/>
            <person name="Visagie C.M."/>
            <person name="Seifert K.A."/>
        </authorList>
    </citation>
    <scope>NUCLEOTIDE SEQUENCE [LARGE SCALE GENOMIC DNA]</scope>
    <source>
        <strain evidence="2 3">DAOM 242723</strain>
    </source>
</reference>
<dbReference type="STRING" id="48697.A0A101M8Z8"/>
<dbReference type="InterPro" id="IPR012951">
    <property type="entry name" value="BBE"/>
</dbReference>
<organism evidence="2 3">
    <name type="scientific">Penicillium freii</name>
    <dbReference type="NCBI Taxonomy" id="48697"/>
    <lineage>
        <taxon>Eukaryota</taxon>
        <taxon>Fungi</taxon>
        <taxon>Dikarya</taxon>
        <taxon>Ascomycota</taxon>
        <taxon>Pezizomycotina</taxon>
        <taxon>Eurotiomycetes</taxon>
        <taxon>Eurotiomycetidae</taxon>
        <taxon>Eurotiales</taxon>
        <taxon>Aspergillaceae</taxon>
        <taxon>Penicillium</taxon>
    </lineage>
</organism>
<dbReference type="Pfam" id="PF08031">
    <property type="entry name" value="BBE"/>
    <property type="match status" value="1"/>
</dbReference>